<name>A0A917NQW5_9PROT</name>
<evidence type="ECO:0000256" key="1">
    <source>
        <dbReference type="SAM" id="MobiDB-lite"/>
    </source>
</evidence>
<feature type="region of interest" description="Disordered" evidence="1">
    <location>
        <begin position="1"/>
        <end position="59"/>
    </location>
</feature>
<evidence type="ECO:0000313" key="3">
    <source>
        <dbReference type="Proteomes" id="UP000661507"/>
    </source>
</evidence>
<organism evidence="2 3">
    <name type="scientific">Neoroseomonas lacus</name>
    <dbReference type="NCBI Taxonomy" id="287609"/>
    <lineage>
        <taxon>Bacteria</taxon>
        <taxon>Pseudomonadati</taxon>
        <taxon>Pseudomonadota</taxon>
        <taxon>Alphaproteobacteria</taxon>
        <taxon>Acetobacterales</taxon>
        <taxon>Acetobacteraceae</taxon>
        <taxon>Neoroseomonas</taxon>
    </lineage>
</organism>
<dbReference type="EMBL" id="BMKW01000006">
    <property type="protein sequence ID" value="GGJ19789.1"/>
    <property type="molecule type" value="Genomic_DNA"/>
</dbReference>
<evidence type="ECO:0000313" key="2">
    <source>
        <dbReference type="EMBL" id="GGJ19789.1"/>
    </source>
</evidence>
<reference evidence="2" key="2">
    <citation type="submission" date="2020-09" db="EMBL/GenBank/DDBJ databases">
        <authorList>
            <person name="Sun Q."/>
            <person name="Zhou Y."/>
        </authorList>
    </citation>
    <scope>NUCLEOTIDE SEQUENCE</scope>
    <source>
        <strain evidence="2">CGMCC 1.3617</strain>
    </source>
</reference>
<gene>
    <name evidence="2" type="ORF">GCM10011320_28890</name>
</gene>
<sequence length="59" mass="6045">MGAHHLPRSVAPGGNGGTKPARQGGKGGTGAKRQEAATVHARRMRVPPPRGNVPALTDR</sequence>
<reference evidence="2" key="1">
    <citation type="journal article" date="2014" name="Int. J. Syst. Evol. Microbiol.">
        <title>Complete genome sequence of Corynebacterium casei LMG S-19264T (=DSM 44701T), isolated from a smear-ripened cheese.</title>
        <authorList>
            <consortium name="US DOE Joint Genome Institute (JGI-PGF)"/>
            <person name="Walter F."/>
            <person name="Albersmeier A."/>
            <person name="Kalinowski J."/>
            <person name="Ruckert C."/>
        </authorList>
    </citation>
    <scope>NUCLEOTIDE SEQUENCE</scope>
    <source>
        <strain evidence="2">CGMCC 1.3617</strain>
    </source>
</reference>
<keyword evidence="3" id="KW-1185">Reference proteome</keyword>
<accession>A0A917NQW5</accession>
<proteinExistence type="predicted"/>
<comment type="caution">
    <text evidence="2">The sequence shown here is derived from an EMBL/GenBank/DDBJ whole genome shotgun (WGS) entry which is preliminary data.</text>
</comment>
<protein>
    <submittedName>
        <fullName evidence="2">Uncharacterized protein</fullName>
    </submittedName>
</protein>
<dbReference type="AlphaFoldDB" id="A0A917NQW5"/>
<dbReference type="Proteomes" id="UP000661507">
    <property type="component" value="Unassembled WGS sequence"/>
</dbReference>